<dbReference type="GO" id="GO:0070069">
    <property type="term" value="C:cytochrome complex"/>
    <property type="evidence" value="ECO:0007669"/>
    <property type="project" value="UniProtKB-UniRule"/>
</dbReference>
<evidence type="ECO:0000256" key="9">
    <source>
        <dbReference type="ARBA" id="ARBA00022989"/>
    </source>
</evidence>
<keyword evidence="14" id="KW-1185">Reference proteome</keyword>
<reference evidence="13" key="1">
    <citation type="journal article" date="2016" name="Int. J. Mol. Sci.">
        <title>Comparative genomics of the extreme acidophile Acidithiobacillus thiooxidans reveals intraspecific divergence and niche adaptation.</title>
        <authorList>
            <person name="Zhang X."/>
            <person name="Feng X."/>
            <person name="Tao J."/>
            <person name="Ma L."/>
            <person name="Xiao Y."/>
            <person name="Liang Y."/>
            <person name="Liu X."/>
            <person name="Yin H."/>
        </authorList>
    </citation>
    <scope>NUCLEOTIDE SEQUENCE [LARGE SCALE GENOMIC DNA]</scope>
    <source>
        <strain evidence="13">DXS-W</strain>
    </source>
</reference>
<evidence type="ECO:0000313" key="14">
    <source>
        <dbReference type="Proteomes" id="UP000095008"/>
    </source>
</evidence>
<name>A0A1C2J835_ACITH</name>
<comment type="caution">
    <text evidence="13">The sequence shown here is derived from an EMBL/GenBank/DDBJ whole genome shotgun (WGS) entry which is preliminary data.</text>
</comment>
<gene>
    <name evidence="13" type="ORF">A6M23_00330</name>
</gene>
<evidence type="ECO:0000256" key="10">
    <source>
        <dbReference type="ARBA" id="ARBA00023004"/>
    </source>
</evidence>
<dbReference type="GO" id="GO:0020037">
    <property type="term" value="F:heme binding"/>
    <property type="evidence" value="ECO:0007669"/>
    <property type="project" value="TreeGrafter"/>
</dbReference>
<dbReference type="PANTHER" id="PTHR30365">
    <property type="entry name" value="CYTOCHROME D UBIQUINOL OXIDASE"/>
    <property type="match status" value="1"/>
</dbReference>
<evidence type="ECO:0000256" key="6">
    <source>
        <dbReference type="ARBA" id="ARBA00022692"/>
    </source>
</evidence>
<feature type="transmembrane region" description="Helical" evidence="12">
    <location>
        <begin position="130"/>
        <end position="150"/>
    </location>
</feature>
<comment type="subcellular location">
    <subcellularLocation>
        <location evidence="12">Cell inner membrane</location>
    </subcellularLocation>
    <subcellularLocation>
        <location evidence="1">Cell membrane</location>
        <topology evidence="1">Multi-pass membrane protein</topology>
    </subcellularLocation>
</comment>
<dbReference type="GO" id="GO:0005886">
    <property type="term" value="C:plasma membrane"/>
    <property type="evidence" value="ECO:0007669"/>
    <property type="project" value="UniProtKB-SubCell"/>
</dbReference>
<feature type="transmembrane region" description="Helical" evidence="12">
    <location>
        <begin position="418"/>
        <end position="439"/>
    </location>
</feature>
<protein>
    <submittedName>
        <fullName evidence="13">Cytochrome D ubiquinol oxidase subunit I</fullName>
    </submittedName>
</protein>
<dbReference type="GO" id="GO:0046872">
    <property type="term" value="F:metal ion binding"/>
    <property type="evidence" value="ECO:0007669"/>
    <property type="project" value="UniProtKB-UniRule"/>
</dbReference>
<keyword evidence="9 12" id="KW-1133">Transmembrane helix</keyword>
<dbReference type="PANTHER" id="PTHR30365:SF14">
    <property type="entry name" value="CYTOCHROME BD MENAQUINOL OXIDASE SUBUNIT I-RELATED"/>
    <property type="match status" value="1"/>
</dbReference>
<evidence type="ECO:0000256" key="3">
    <source>
        <dbReference type="ARBA" id="ARBA00022448"/>
    </source>
</evidence>
<proteinExistence type="inferred from homology"/>
<feature type="transmembrane region" description="Helical" evidence="12">
    <location>
        <begin position="105"/>
        <end position="123"/>
    </location>
</feature>
<dbReference type="PIRSF" id="PIRSF006446">
    <property type="entry name" value="Cyt_quinol_oxidase_1"/>
    <property type="match status" value="1"/>
</dbReference>
<keyword evidence="8 12" id="KW-0249">Electron transport</keyword>
<dbReference type="Proteomes" id="UP000095008">
    <property type="component" value="Unassembled WGS sequence"/>
</dbReference>
<evidence type="ECO:0000313" key="13">
    <source>
        <dbReference type="EMBL" id="OCX76485.1"/>
    </source>
</evidence>
<dbReference type="Pfam" id="PF01654">
    <property type="entry name" value="Cyt_bd_oxida_I"/>
    <property type="match status" value="1"/>
</dbReference>
<feature type="transmembrane region" description="Helical" evidence="12">
    <location>
        <begin position="329"/>
        <end position="347"/>
    </location>
</feature>
<dbReference type="GO" id="GO:0009055">
    <property type="term" value="F:electron transfer activity"/>
    <property type="evidence" value="ECO:0007669"/>
    <property type="project" value="UniProtKB-UniRule"/>
</dbReference>
<evidence type="ECO:0000256" key="7">
    <source>
        <dbReference type="ARBA" id="ARBA00022723"/>
    </source>
</evidence>
<dbReference type="RefSeq" id="WP_065974129.1">
    <property type="nucleotide sequence ID" value="NZ_LWRY01000002.1"/>
</dbReference>
<feature type="transmembrane region" description="Helical" evidence="12">
    <location>
        <begin position="221"/>
        <end position="239"/>
    </location>
</feature>
<keyword evidence="11 12" id="KW-0472">Membrane</keyword>
<keyword evidence="6 12" id="KW-0812">Transmembrane</keyword>
<feature type="transmembrane region" description="Helical" evidence="12">
    <location>
        <begin position="189"/>
        <end position="209"/>
    </location>
</feature>
<evidence type="ECO:0000256" key="11">
    <source>
        <dbReference type="ARBA" id="ARBA00023136"/>
    </source>
</evidence>
<evidence type="ECO:0000256" key="2">
    <source>
        <dbReference type="ARBA" id="ARBA00009819"/>
    </source>
</evidence>
<sequence>MIIENSLPVLLSRLDFAWITSMHILWTPMTIGMSWLLFFMELAWLKSGDERWYKLNRFFEKIFIINFGAGVATGVTMEMAFGILYGPFSQAVGPFFGNILGFETITAFMYEAGFIGLMVFGWGKISKGMHLFATFNVGISSSLSAMWILVANSWMQTPDGVVLKDGLFQVTNWWHAIINDNFVWGFPHMWVATVELALFVFASVSAWFVLKNRNADLFIKLLKPTLLALLIVAPLQIYIGDSAGKDVADTQPTSLAAMEGHFHTYLPDGKPNTSWNLIAIPDVEAGKNLFSIQIPHVLSLLETHTWNGVVKGMDQYPVNERPDVWVPFYAFRVMVAIGFALFFVAIWGNWLRMRGKMNASELRKHPWFLRAVVFSGFLPFLAIWGGWWVREIGRQPWVVFGMMRTYEGVSNMGVTQEIVWFVGYIIFELVVWSGAWYFFTRVIQKGVNGIPHSDTLFQHHSEDHDAAQAGGGHVAPTFAHKPMMHSDR</sequence>
<feature type="transmembrane region" description="Helical" evidence="12">
    <location>
        <begin position="63"/>
        <end position="85"/>
    </location>
</feature>
<organism evidence="13 14">
    <name type="scientific">Acidithiobacillus thiooxidans</name>
    <name type="common">Thiobacillus thiooxidans</name>
    <dbReference type="NCBI Taxonomy" id="930"/>
    <lineage>
        <taxon>Bacteria</taxon>
        <taxon>Pseudomonadati</taxon>
        <taxon>Pseudomonadota</taxon>
        <taxon>Acidithiobacillia</taxon>
        <taxon>Acidithiobacillales</taxon>
        <taxon>Acidithiobacillaceae</taxon>
        <taxon>Acidithiobacillus</taxon>
    </lineage>
</organism>
<keyword evidence="7 12" id="KW-0479">Metal-binding</keyword>
<dbReference type="EMBL" id="LWRY01000002">
    <property type="protein sequence ID" value="OCX76485.1"/>
    <property type="molecule type" value="Genomic_DNA"/>
</dbReference>
<keyword evidence="10 12" id="KW-0408">Iron</keyword>
<dbReference type="AlphaFoldDB" id="A0A1C2J835"/>
<feature type="transmembrane region" description="Helical" evidence="12">
    <location>
        <begin position="16"/>
        <end position="42"/>
    </location>
</feature>
<dbReference type="InterPro" id="IPR002585">
    <property type="entry name" value="Cyt-d_ubiquinol_oxidase_su_1"/>
</dbReference>
<comment type="similarity">
    <text evidence="2 12">Belongs to the cytochrome ubiquinol oxidase subunit 1 family.</text>
</comment>
<feature type="transmembrane region" description="Helical" evidence="12">
    <location>
        <begin position="367"/>
        <end position="389"/>
    </location>
</feature>
<evidence type="ECO:0000256" key="8">
    <source>
        <dbReference type="ARBA" id="ARBA00022982"/>
    </source>
</evidence>
<dbReference type="OrthoDB" id="9807042at2"/>
<evidence type="ECO:0000256" key="12">
    <source>
        <dbReference type="PIRNR" id="PIRNR006446"/>
    </source>
</evidence>
<dbReference type="GO" id="GO:0019646">
    <property type="term" value="P:aerobic electron transport chain"/>
    <property type="evidence" value="ECO:0007669"/>
    <property type="project" value="InterPro"/>
</dbReference>
<evidence type="ECO:0000256" key="4">
    <source>
        <dbReference type="ARBA" id="ARBA00022475"/>
    </source>
</evidence>
<keyword evidence="3 12" id="KW-0813">Transport</keyword>
<dbReference type="GO" id="GO:0016682">
    <property type="term" value="F:oxidoreductase activity, acting on diphenols and related substances as donors, oxygen as acceptor"/>
    <property type="evidence" value="ECO:0007669"/>
    <property type="project" value="TreeGrafter"/>
</dbReference>
<keyword evidence="5 12" id="KW-0349">Heme</keyword>
<keyword evidence="4 12" id="KW-1003">Cell membrane</keyword>
<evidence type="ECO:0000256" key="5">
    <source>
        <dbReference type="ARBA" id="ARBA00022617"/>
    </source>
</evidence>
<evidence type="ECO:0000256" key="1">
    <source>
        <dbReference type="ARBA" id="ARBA00004651"/>
    </source>
</evidence>
<accession>A0A1C2J835</accession>